<evidence type="ECO:0008006" key="5">
    <source>
        <dbReference type="Google" id="ProtNLM"/>
    </source>
</evidence>
<dbReference type="Proteomes" id="UP000756387">
    <property type="component" value="Unassembled WGS sequence"/>
</dbReference>
<accession>A0ABR9RQC6</accession>
<keyword evidence="4" id="KW-1185">Reference proteome</keyword>
<evidence type="ECO:0000256" key="1">
    <source>
        <dbReference type="SAM" id="MobiDB-lite"/>
    </source>
</evidence>
<dbReference type="RefSeq" id="WP_193637115.1">
    <property type="nucleotide sequence ID" value="NZ_JADCSA010000003.1"/>
</dbReference>
<gene>
    <name evidence="3" type="ORF">IEQ44_03805</name>
</gene>
<comment type="caution">
    <text evidence="3">The sequence shown here is derived from an EMBL/GenBank/DDBJ whole genome shotgun (WGS) entry which is preliminary data.</text>
</comment>
<dbReference type="EMBL" id="JADCSA010000003">
    <property type="protein sequence ID" value="MBE7323773.1"/>
    <property type="molecule type" value="Genomic_DNA"/>
</dbReference>
<proteinExistence type="predicted"/>
<evidence type="ECO:0000313" key="3">
    <source>
        <dbReference type="EMBL" id="MBE7323773.1"/>
    </source>
</evidence>
<feature type="compositionally biased region" description="Low complexity" evidence="1">
    <location>
        <begin position="42"/>
        <end position="62"/>
    </location>
</feature>
<keyword evidence="2" id="KW-1133">Transmembrane helix</keyword>
<name>A0ABR9RQC6_9ACTN</name>
<protein>
    <recommendedName>
        <fullName evidence="5">Secreted protein</fullName>
    </recommendedName>
</protein>
<evidence type="ECO:0000313" key="4">
    <source>
        <dbReference type="Proteomes" id="UP000756387"/>
    </source>
</evidence>
<keyword evidence="2" id="KW-0472">Membrane</keyword>
<sequence>MHTTVVVGMAHAVGGGVITLGLVALAVAGLLVANWMAEGRPSSSRSSSRSRTSSRSTSSRSTAPSQVSAGAGATADRDETQARAVRVWAGQSSPKVLVANSSPFAVHEVRAFVALGRRRPEMVGWVRELPPTSDEGARIALTAQGRESWIRWIRDSKGARQGVSVECTFRDARDQFWRLDRHGEVHPIDADEALGEPRRR</sequence>
<feature type="transmembrane region" description="Helical" evidence="2">
    <location>
        <begin position="12"/>
        <end position="37"/>
    </location>
</feature>
<evidence type="ECO:0000256" key="2">
    <source>
        <dbReference type="SAM" id="Phobius"/>
    </source>
</evidence>
<keyword evidence="2" id="KW-0812">Transmembrane</keyword>
<reference evidence="3 4" key="1">
    <citation type="submission" date="2020-10" db="EMBL/GenBank/DDBJ databases">
        <title>Nocardioides sp. isolated from sludge.</title>
        <authorList>
            <person name="Zhang X."/>
        </authorList>
    </citation>
    <scope>NUCLEOTIDE SEQUENCE [LARGE SCALE GENOMIC DNA]</scope>
    <source>
        <strain evidence="3 4">Y6</strain>
    </source>
</reference>
<organism evidence="3 4">
    <name type="scientific">Nocardioides malaquae</name>
    <dbReference type="NCBI Taxonomy" id="2773426"/>
    <lineage>
        <taxon>Bacteria</taxon>
        <taxon>Bacillati</taxon>
        <taxon>Actinomycetota</taxon>
        <taxon>Actinomycetes</taxon>
        <taxon>Propionibacteriales</taxon>
        <taxon>Nocardioidaceae</taxon>
        <taxon>Nocardioides</taxon>
    </lineage>
</organism>
<feature type="region of interest" description="Disordered" evidence="1">
    <location>
        <begin position="39"/>
        <end position="78"/>
    </location>
</feature>